<proteinExistence type="predicted"/>
<dbReference type="Pfam" id="PF22752">
    <property type="entry name" value="DUF488-N3i"/>
    <property type="match status" value="1"/>
</dbReference>
<dbReference type="AlphaFoldDB" id="A0A0W8FAC0"/>
<evidence type="ECO:0000313" key="1">
    <source>
        <dbReference type="EMBL" id="KUG17817.1"/>
    </source>
</evidence>
<dbReference type="PANTHER" id="PTHR36849:SF1">
    <property type="entry name" value="CYTOPLASMIC PROTEIN"/>
    <property type="match status" value="1"/>
</dbReference>
<sequence>MLEMIRTERVYSAPASGGFRILVDRLWPRGLAKDETRIDLWMKDIAPSNELRKWFGHDPGKWEEFKERFFRELDLRAELVDQLISKAEESDLIFLYAAKDAEHNNAVALKEYLEARMKMPGSLPLDHHSI</sequence>
<evidence type="ECO:0008006" key="2">
    <source>
        <dbReference type="Google" id="ProtNLM"/>
    </source>
</evidence>
<dbReference type="EMBL" id="LNQE01001419">
    <property type="protein sequence ID" value="KUG17817.1"/>
    <property type="molecule type" value="Genomic_DNA"/>
</dbReference>
<reference evidence="1" key="1">
    <citation type="journal article" date="2015" name="Proc. Natl. Acad. Sci. U.S.A.">
        <title>Networks of energetic and metabolic interactions define dynamics in microbial communities.</title>
        <authorList>
            <person name="Embree M."/>
            <person name="Liu J.K."/>
            <person name="Al-Bassam M.M."/>
            <person name="Zengler K."/>
        </authorList>
    </citation>
    <scope>NUCLEOTIDE SEQUENCE</scope>
</reference>
<name>A0A0W8FAC0_9ZZZZ</name>
<dbReference type="PANTHER" id="PTHR36849">
    <property type="entry name" value="CYTOPLASMIC PROTEIN-RELATED"/>
    <property type="match status" value="1"/>
</dbReference>
<gene>
    <name evidence="1" type="ORF">ASZ90_012460</name>
</gene>
<comment type="caution">
    <text evidence="1">The sequence shown here is derived from an EMBL/GenBank/DDBJ whole genome shotgun (WGS) entry which is preliminary data.</text>
</comment>
<protein>
    <recommendedName>
        <fullName evidence="2">Uroporphyrin-iii c-methyltransferase</fullName>
    </recommendedName>
</protein>
<accession>A0A0W8FAC0</accession>
<dbReference type="InterPro" id="IPR052552">
    <property type="entry name" value="YeaO-like"/>
</dbReference>
<organism evidence="1">
    <name type="scientific">hydrocarbon metagenome</name>
    <dbReference type="NCBI Taxonomy" id="938273"/>
    <lineage>
        <taxon>unclassified sequences</taxon>
        <taxon>metagenomes</taxon>
        <taxon>ecological metagenomes</taxon>
    </lineage>
</organism>